<organism evidence="3 4">
    <name type="scientific">Hymenobacter lucidus</name>
    <dbReference type="NCBI Taxonomy" id="2880930"/>
    <lineage>
        <taxon>Bacteria</taxon>
        <taxon>Pseudomonadati</taxon>
        <taxon>Bacteroidota</taxon>
        <taxon>Cytophagia</taxon>
        <taxon>Cytophagales</taxon>
        <taxon>Hymenobacteraceae</taxon>
        <taxon>Hymenobacter</taxon>
    </lineage>
</organism>
<evidence type="ECO:0000313" key="4">
    <source>
        <dbReference type="Proteomes" id="UP001165296"/>
    </source>
</evidence>
<dbReference type="Pfam" id="PF00072">
    <property type="entry name" value="Response_reg"/>
    <property type="match status" value="1"/>
</dbReference>
<proteinExistence type="predicted"/>
<dbReference type="PROSITE" id="PS50110">
    <property type="entry name" value="RESPONSE_REGULATORY"/>
    <property type="match status" value="1"/>
</dbReference>
<accession>A0ABS8ATH5</accession>
<evidence type="ECO:0000313" key="3">
    <source>
        <dbReference type="EMBL" id="MCB2408714.1"/>
    </source>
</evidence>
<dbReference type="SUPFAM" id="SSF52172">
    <property type="entry name" value="CheY-like"/>
    <property type="match status" value="1"/>
</dbReference>
<evidence type="ECO:0000259" key="2">
    <source>
        <dbReference type="PROSITE" id="PS50110"/>
    </source>
</evidence>
<dbReference type="Proteomes" id="UP001165296">
    <property type="component" value="Unassembled WGS sequence"/>
</dbReference>
<dbReference type="PANTHER" id="PTHR44520">
    <property type="entry name" value="RESPONSE REGULATOR RCP1-RELATED"/>
    <property type="match status" value="1"/>
</dbReference>
<gene>
    <name evidence="3" type="ORF">LGH74_12065</name>
</gene>
<comment type="caution">
    <text evidence="3">The sequence shown here is derived from an EMBL/GenBank/DDBJ whole genome shotgun (WGS) entry which is preliminary data.</text>
</comment>
<dbReference type="InterPro" id="IPR011006">
    <property type="entry name" value="CheY-like_superfamily"/>
</dbReference>
<dbReference type="SMART" id="SM00448">
    <property type="entry name" value="REC"/>
    <property type="match status" value="1"/>
</dbReference>
<feature type="domain" description="Response regulatory" evidence="2">
    <location>
        <begin position="6"/>
        <end position="132"/>
    </location>
</feature>
<dbReference type="RefSeq" id="WP_226176010.1">
    <property type="nucleotide sequence ID" value="NZ_JAJADR010000003.1"/>
</dbReference>
<reference evidence="3" key="1">
    <citation type="submission" date="2021-10" db="EMBL/GenBank/DDBJ databases">
        <authorList>
            <person name="Dean J.D."/>
            <person name="Kim M.K."/>
            <person name="Newey C.N."/>
            <person name="Stoker T.S."/>
            <person name="Thompson D.W."/>
            <person name="Grose J.H."/>
        </authorList>
    </citation>
    <scope>NUCLEOTIDE SEQUENCE</scope>
    <source>
        <strain evidence="3">BT178</strain>
    </source>
</reference>
<keyword evidence="1" id="KW-0597">Phosphoprotein</keyword>
<evidence type="ECO:0000256" key="1">
    <source>
        <dbReference type="PROSITE-ProRule" id="PRU00169"/>
    </source>
</evidence>
<dbReference type="PANTHER" id="PTHR44520:SF2">
    <property type="entry name" value="RESPONSE REGULATOR RCP1"/>
    <property type="match status" value="1"/>
</dbReference>
<name>A0ABS8ATH5_9BACT</name>
<dbReference type="Gene3D" id="3.40.50.2300">
    <property type="match status" value="1"/>
</dbReference>
<dbReference type="InterPro" id="IPR052893">
    <property type="entry name" value="TCS_response_regulator"/>
</dbReference>
<dbReference type="InterPro" id="IPR001789">
    <property type="entry name" value="Sig_transdc_resp-reg_receiver"/>
</dbReference>
<protein>
    <submittedName>
        <fullName evidence="3">Response regulator</fullName>
    </submittedName>
</protein>
<sequence length="138" mass="15535">MRKLPAILLVDDDDTTNYLNQLLFHRLEVTEQLLVALNGQQALAVLQSCQPTGPVPFPSLILLDMKMPVMDGFDFLEAYTLLPDEQQNAVIIMLTTSLNLLDVERVQDLPIAGFLTKPLTKEKIYDVLHTHFGHPLPN</sequence>
<dbReference type="EMBL" id="JAJADR010000003">
    <property type="protein sequence ID" value="MCB2408714.1"/>
    <property type="molecule type" value="Genomic_DNA"/>
</dbReference>
<keyword evidence="4" id="KW-1185">Reference proteome</keyword>
<feature type="modified residue" description="4-aspartylphosphate" evidence="1">
    <location>
        <position position="64"/>
    </location>
</feature>